<accession>F9S4F7</accession>
<keyword evidence="2" id="KW-1185">Reference proteome</keyword>
<organism evidence="1 2">
    <name type="scientific">Vibrio ichthyoenteri ATCC 700023</name>
    <dbReference type="NCBI Taxonomy" id="870968"/>
    <lineage>
        <taxon>Bacteria</taxon>
        <taxon>Pseudomonadati</taxon>
        <taxon>Pseudomonadota</taxon>
        <taxon>Gammaproteobacteria</taxon>
        <taxon>Vibrionales</taxon>
        <taxon>Vibrionaceae</taxon>
        <taxon>Vibrio</taxon>
    </lineage>
</organism>
<dbReference type="EMBL" id="AFWF01000200">
    <property type="protein sequence ID" value="EGU36826.1"/>
    <property type="molecule type" value="Genomic_DNA"/>
</dbReference>
<protein>
    <submittedName>
        <fullName evidence="1">Uncharacterized protein</fullName>
    </submittedName>
</protein>
<dbReference type="Proteomes" id="UP000004605">
    <property type="component" value="Unassembled WGS sequence"/>
</dbReference>
<reference evidence="1 2" key="1">
    <citation type="journal article" date="2012" name="Int. J. Syst. Evol. Microbiol.">
        <title>Vibrio caribbeanicus sp. nov., isolated from the marine sponge Scleritoderma cyanea.</title>
        <authorList>
            <person name="Hoffmann M."/>
            <person name="Monday S.R."/>
            <person name="Allard M.W."/>
            <person name="Strain E.A."/>
            <person name="Whittaker P."/>
            <person name="Naum M."/>
            <person name="McCarthy P.J."/>
            <person name="Lopez J.V."/>
            <person name="Fischer M."/>
            <person name="Brown E.W."/>
        </authorList>
    </citation>
    <scope>NUCLEOTIDE SEQUENCE [LARGE SCALE GENOMIC DNA]</scope>
    <source>
        <strain evidence="1 2">ATCC 700023</strain>
    </source>
</reference>
<sequence length="42" mass="4552">MGNNAAAINRQKKEKPRGARPFGVMVLLAAIRLLKVLHASNP</sequence>
<proteinExistence type="predicted"/>
<name>F9S4F7_9VIBR</name>
<comment type="caution">
    <text evidence="1">The sequence shown here is derived from an EMBL/GenBank/DDBJ whole genome shotgun (WGS) entry which is preliminary data.</text>
</comment>
<evidence type="ECO:0000313" key="1">
    <source>
        <dbReference type="EMBL" id="EGU36826.1"/>
    </source>
</evidence>
<gene>
    <name evidence="1" type="ORF">VII00023_07689</name>
</gene>
<dbReference type="AlphaFoldDB" id="F9S4F7"/>
<evidence type="ECO:0000313" key="2">
    <source>
        <dbReference type="Proteomes" id="UP000004605"/>
    </source>
</evidence>